<protein>
    <submittedName>
        <fullName evidence="8">Type II toxin-antitoxin system HicA family toxin</fullName>
    </submittedName>
</protein>
<evidence type="ECO:0000256" key="7">
    <source>
        <dbReference type="ARBA" id="ARBA00023016"/>
    </source>
</evidence>
<keyword evidence="9" id="KW-1185">Reference proteome</keyword>
<name>A0A2G4EYL9_9CYAN</name>
<proteinExistence type="inferred from homology"/>
<reference evidence="8" key="1">
    <citation type="submission" date="2017-10" db="EMBL/GenBank/DDBJ databases">
        <title>Draft genome sequence of the planktic cyanobacteria Tychonema bourrellyi isolated from alpine lentic freshwater.</title>
        <authorList>
            <person name="Tett A."/>
            <person name="Armanini F."/>
            <person name="Asnicar F."/>
            <person name="Boscaini A."/>
            <person name="Pasolli E."/>
            <person name="Zolfo M."/>
            <person name="Donati C."/>
            <person name="Salmaso N."/>
            <person name="Segata N."/>
        </authorList>
    </citation>
    <scope>NUCLEOTIDE SEQUENCE</scope>
    <source>
        <strain evidence="8">FEM_GT703</strain>
    </source>
</reference>
<evidence type="ECO:0000256" key="5">
    <source>
        <dbReference type="ARBA" id="ARBA00022801"/>
    </source>
</evidence>
<dbReference type="Proteomes" id="UP000226442">
    <property type="component" value="Unassembled WGS sequence"/>
</dbReference>
<gene>
    <name evidence="8" type="ORF">CP500_015410</name>
</gene>
<dbReference type="InterPro" id="IPR038570">
    <property type="entry name" value="HicA_sf"/>
</dbReference>
<evidence type="ECO:0000313" key="8">
    <source>
        <dbReference type="EMBL" id="PHX54570.1"/>
    </source>
</evidence>
<sequence>MPRKIRDYKAELIALGFAQRRGKGSHQNWKHPQLQLLITIAFKDGEDTPLYLDKLLKKAIQELEIIAAEESEE</sequence>
<comment type="similarity">
    <text evidence="1">Belongs to the HicA mRNA interferase family.</text>
</comment>
<keyword evidence="6" id="KW-0694">RNA-binding</keyword>
<dbReference type="GO" id="GO:0003729">
    <property type="term" value="F:mRNA binding"/>
    <property type="evidence" value="ECO:0007669"/>
    <property type="project" value="InterPro"/>
</dbReference>
<keyword evidence="4" id="KW-0255">Endonuclease</keyword>
<dbReference type="Gene3D" id="3.30.920.30">
    <property type="entry name" value="Hypothetical protein"/>
    <property type="match status" value="1"/>
</dbReference>
<dbReference type="GO" id="GO:0016787">
    <property type="term" value="F:hydrolase activity"/>
    <property type="evidence" value="ECO:0007669"/>
    <property type="project" value="UniProtKB-KW"/>
</dbReference>
<dbReference type="InterPro" id="IPR012933">
    <property type="entry name" value="HicA_mRNA_interferase"/>
</dbReference>
<keyword evidence="2" id="KW-1277">Toxin-antitoxin system</keyword>
<keyword evidence="5" id="KW-0378">Hydrolase</keyword>
<dbReference type="EMBL" id="NXIB02000091">
    <property type="protein sequence ID" value="PHX54570.1"/>
    <property type="molecule type" value="Genomic_DNA"/>
</dbReference>
<evidence type="ECO:0000256" key="3">
    <source>
        <dbReference type="ARBA" id="ARBA00022722"/>
    </source>
</evidence>
<organism evidence="8 9">
    <name type="scientific">Tychonema bourrellyi FEM_GT703</name>
    <dbReference type="NCBI Taxonomy" id="2040638"/>
    <lineage>
        <taxon>Bacteria</taxon>
        <taxon>Bacillati</taxon>
        <taxon>Cyanobacteriota</taxon>
        <taxon>Cyanophyceae</taxon>
        <taxon>Oscillatoriophycideae</taxon>
        <taxon>Oscillatoriales</taxon>
        <taxon>Microcoleaceae</taxon>
        <taxon>Tychonema</taxon>
    </lineage>
</organism>
<evidence type="ECO:0000256" key="1">
    <source>
        <dbReference type="ARBA" id="ARBA00006620"/>
    </source>
</evidence>
<dbReference type="Pfam" id="PF07927">
    <property type="entry name" value="HicA_toxin"/>
    <property type="match status" value="1"/>
</dbReference>
<evidence type="ECO:0000256" key="6">
    <source>
        <dbReference type="ARBA" id="ARBA00022884"/>
    </source>
</evidence>
<keyword evidence="3" id="KW-0540">Nuclease</keyword>
<evidence type="ECO:0000256" key="2">
    <source>
        <dbReference type="ARBA" id="ARBA00022649"/>
    </source>
</evidence>
<dbReference type="RefSeq" id="WP_096829194.1">
    <property type="nucleotide sequence ID" value="NZ_NXIB02000091.1"/>
</dbReference>
<dbReference type="OrthoDB" id="489997at2"/>
<dbReference type="GO" id="GO:0004519">
    <property type="term" value="F:endonuclease activity"/>
    <property type="evidence" value="ECO:0007669"/>
    <property type="project" value="UniProtKB-KW"/>
</dbReference>
<evidence type="ECO:0000256" key="4">
    <source>
        <dbReference type="ARBA" id="ARBA00022759"/>
    </source>
</evidence>
<keyword evidence="7" id="KW-0346">Stress response</keyword>
<comment type="caution">
    <text evidence="8">The sequence shown here is derived from an EMBL/GenBank/DDBJ whole genome shotgun (WGS) entry which is preliminary data.</text>
</comment>
<evidence type="ECO:0000313" key="9">
    <source>
        <dbReference type="Proteomes" id="UP000226442"/>
    </source>
</evidence>
<dbReference type="SUPFAM" id="SSF54786">
    <property type="entry name" value="YcfA/nrd intein domain"/>
    <property type="match status" value="1"/>
</dbReference>
<dbReference type="AlphaFoldDB" id="A0A2G4EYL9"/>
<accession>A0A2G4EYL9</accession>